<proteinExistence type="inferred from homology"/>
<keyword evidence="3" id="KW-0067">ATP-binding</keyword>
<evidence type="ECO:0000256" key="1">
    <source>
        <dbReference type="ARBA" id="ARBA00008314"/>
    </source>
</evidence>
<organism evidence="8 9">
    <name type="scientific">Vairimorpha apis BRL 01</name>
    <dbReference type="NCBI Taxonomy" id="1037528"/>
    <lineage>
        <taxon>Eukaryota</taxon>
        <taxon>Fungi</taxon>
        <taxon>Fungi incertae sedis</taxon>
        <taxon>Microsporidia</taxon>
        <taxon>Nosematidae</taxon>
        <taxon>Vairimorpha</taxon>
    </lineage>
</organism>
<keyword evidence="4" id="KW-0175">Coiled coil</keyword>
<evidence type="ECO:0000256" key="2">
    <source>
        <dbReference type="ARBA" id="ARBA00022741"/>
    </source>
</evidence>
<dbReference type="EMBL" id="KE646919">
    <property type="protein sequence ID" value="EQB62280.1"/>
    <property type="molecule type" value="Genomic_DNA"/>
</dbReference>
<evidence type="ECO:0000256" key="5">
    <source>
        <dbReference type="ARBA" id="ARBA00023203"/>
    </source>
</evidence>
<keyword evidence="6" id="KW-0518">Myosin</keyword>
<evidence type="ECO:0000256" key="3">
    <source>
        <dbReference type="ARBA" id="ARBA00022840"/>
    </source>
</evidence>
<dbReference type="AlphaFoldDB" id="T0MMN6"/>
<keyword evidence="2" id="KW-0547">Nucleotide-binding</keyword>
<dbReference type="GO" id="GO:0016020">
    <property type="term" value="C:membrane"/>
    <property type="evidence" value="ECO:0007669"/>
    <property type="project" value="TreeGrafter"/>
</dbReference>
<dbReference type="GO" id="GO:0016459">
    <property type="term" value="C:myosin complex"/>
    <property type="evidence" value="ECO:0007669"/>
    <property type="project" value="UniProtKB-KW"/>
</dbReference>
<comment type="caution">
    <text evidence="6">Lacks conserved residue(s) required for the propagation of feature annotation.</text>
</comment>
<dbReference type="PANTHER" id="PTHR13140">
    <property type="entry name" value="MYOSIN"/>
    <property type="match status" value="1"/>
</dbReference>
<dbReference type="Pfam" id="PF00063">
    <property type="entry name" value="Myosin_head"/>
    <property type="match status" value="1"/>
</dbReference>
<dbReference type="SUPFAM" id="SSF52540">
    <property type="entry name" value="P-loop containing nucleoside triphosphate hydrolases"/>
    <property type="match status" value="1"/>
</dbReference>
<evidence type="ECO:0000256" key="4">
    <source>
        <dbReference type="ARBA" id="ARBA00023054"/>
    </source>
</evidence>
<dbReference type="GO" id="GO:0007015">
    <property type="term" value="P:actin filament organization"/>
    <property type="evidence" value="ECO:0007669"/>
    <property type="project" value="TreeGrafter"/>
</dbReference>
<dbReference type="GO" id="GO:0051015">
    <property type="term" value="F:actin filament binding"/>
    <property type="evidence" value="ECO:0007669"/>
    <property type="project" value="TreeGrafter"/>
</dbReference>
<evidence type="ECO:0000313" key="9">
    <source>
        <dbReference type="Proteomes" id="UP000053780"/>
    </source>
</evidence>
<protein>
    <submittedName>
        <fullName evidence="8">Myosin heavy chain</fullName>
    </submittedName>
</protein>
<dbReference type="PANTHER" id="PTHR13140:SF857">
    <property type="entry name" value="MYOSIN-11"/>
    <property type="match status" value="1"/>
</dbReference>
<evidence type="ECO:0000259" key="7">
    <source>
        <dbReference type="PROSITE" id="PS51456"/>
    </source>
</evidence>
<dbReference type="GO" id="GO:0000146">
    <property type="term" value="F:microfilament motor activity"/>
    <property type="evidence" value="ECO:0007669"/>
    <property type="project" value="TreeGrafter"/>
</dbReference>
<evidence type="ECO:0000313" key="8">
    <source>
        <dbReference type="EMBL" id="EQB62280.1"/>
    </source>
</evidence>
<dbReference type="GO" id="GO:0005737">
    <property type="term" value="C:cytoplasm"/>
    <property type="evidence" value="ECO:0007669"/>
    <property type="project" value="TreeGrafter"/>
</dbReference>
<feature type="domain" description="Myosin motor" evidence="7">
    <location>
        <begin position="1"/>
        <end position="168"/>
    </location>
</feature>
<keyword evidence="5 6" id="KW-0009">Actin-binding</keyword>
<evidence type="ECO:0000256" key="6">
    <source>
        <dbReference type="PROSITE-ProRule" id="PRU00782"/>
    </source>
</evidence>
<accession>T0MMN6</accession>
<sequence>MFILEQEIYKEENIEWNYIDFGLDLQPLIDLIESSNPIGILSYLDEECVMPKGGDETFLYKVRNMCNRESIKNKNLCKDEGLTNNYINGYNMNRDFNTYNNLTDNKIHISFDKKENNSFILNHYAGQVNYTVTDWISKNKDPNFEFINEIINKSDNKNISNLSLSRKY</sequence>
<reference evidence="8 9" key="1">
    <citation type="journal article" date="2013" name="BMC Genomics">
        <title>Genome sequencing and comparative genomics of honey bee microsporidia, Nosema apis reveal novel insights into host-parasite interactions.</title>
        <authorList>
            <person name="Chen Yp."/>
            <person name="Pettis J.S."/>
            <person name="Zhao Y."/>
            <person name="Liu X."/>
            <person name="Tallon L.J."/>
            <person name="Sadzewicz L.D."/>
            <person name="Li R."/>
            <person name="Zheng H."/>
            <person name="Huang S."/>
            <person name="Zhang X."/>
            <person name="Hamilton M.C."/>
            <person name="Pernal S.F."/>
            <person name="Melathopoulos A.P."/>
            <person name="Yan X."/>
            <person name="Evans J.D."/>
        </authorList>
    </citation>
    <scope>NUCLEOTIDE SEQUENCE [LARGE SCALE GENOMIC DNA]</scope>
    <source>
        <strain evidence="8 9">BRL 01</strain>
    </source>
</reference>
<name>T0MMN6_9MICR</name>
<keyword evidence="6" id="KW-0505">Motor protein</keyword>
<dbReference type="OrthoDB" id="6108017at2759"/>
<comment type="similarity">
    <text evidence="1 6">Belongs to the TRAFAC class myosin-kinesin ATPase superfamily. Myosin family.</text>
</comment>
<gene>
    <name evidence="8" type="ORF">NAPIS_ORF00148</name>
</gene>
<dbReference type="Gene3D" id="1.20.58.530">
    <property type="match status" value="1"/>
</dbReference>
<dbReference type="HOGENOM" id="CLU_1744995_0_0_1"/>
<dbReference type="Proteomes" id="UP000053780">
    <property type="component" value="Unassembled WGS sequence"/>
</dbReference>
<dbReference type="InterPro" id="IPR027417">
    <property type="entry name" value="P-loop_NTPase"/>
</dbReference>
<dbReference type="GO" id="GO:0005524">
    <property type="term" value="F:ATP binding"/>
    <property type="evidence" value="ECO:0007669"/>
    <property type="project" value="UniProtKB-KW"/>
</dbReference>
<dbReference type="VEuPathDB" id="MicrosporidiaDB:NAPIS_ORF00148"/>
<dbReference type="PROSITE" id="PS51456">
    <property type="entry name" value="MYOSIN_MOTOR"/>
    <property type="match status" value="1"/>
</dbReference>
<keyword evidence="9" id="KW-1185">Reference proteome</keyword>
<dbReference type="InterPro" id="IPR001609">
    <property type="entry name" value="Myosin_head_motor_dom-like"/>
</dbReference>